<evidence type="ECO:0000313" key="8">
    <source>
        <dbReference type="EMBL" id="KKA26789.1"/>
    </source>
</evidence>
<name>A0A0F4Z8C1_9PEZI</name>
<comment type="function">
    <text evidence="1">Probable lipid hydrolase.</text>
</comment>
<feature type="domain" description="PNPLA" evidence="7">
    <location>
        <begin position="166"/>
        <end position="363"/>
    </location>
</feature>
<comment type="caution">
    <text evidence="8">The sequence shown here is derived from an EMBL/GenBank/DDBJ whole genome shotgun (WGS) entry which is preliminary data.</text>
</comment>
<feature type="short sequence motif" description="GXSXG" evidence="5">
    <location>
        <begin position="197"/>
        <end position="201"/>
    </location>
</feature>
<comment type="caution">
    <text evidence="5">Lacks conserved residue(s) required for the propagation of feature annotation.</text>
</comment>
<reference evidence="8 9" key="1">
    <citation type="submission" date="2015-03" db="EMBL/GenBank/DDBJ databases">
        <authorList>
            <person name="Radwan O."/>
            <person name="Al-Naeli F.A."/>
            <person name="Rendon G.A."/>
            <person name="Fields C."/>
        </authorList>
    </citation>
    <scope>NUCLEOTIDE SEQUENCE [LARGE SCALE GENOMIC DNA]</scope>
    <source>
        <strain evidence="8">CR-DP1</strain>
    </source>
</reference>
<dbReference type="InterPro" id="IPR021771">
    <property type="entry name" value="Triacylglycerol_lipase_N"/>
</dbReference>
<dbReference type="PANTHER" id="PTHR14226:SF10">
    <property type="entry name" value="TRIACYLGLYCEROL LIPASE 4-RELATED"/>
    <property type="match status" value="1"/>
</dbReference>
<gene>
    <name evidence="8" type="ORF">TD95_003161</name>
</gene>
<dbReference type="CDD" id="cd07230">
    <property type="entry name" value="Pat_TGL4-5_like"/>
    <property type="match status" value="1"/>
</dbReference>
<dbReference type="EMBL" id="LAEV01001981">
    <property type="protein sequence ID" value="KKA26789.1"/>
    <property type="molecule type" value="Genomic_DNA"/>
</dbReference>
<dbReference type="SUPFAM" id="SSF52151">
    <property type="entry name" value="FabD/lysophospholipase-like"/>
    <property type="match status" value="1"/>
</dbReference>
<evidence type="ECO:0000256" key="6">
    <source>
        <dbReference type="SAM" id="MobiDB-lite"/>
    </source>
</evidence>
<dbReference type="InterPro" id="IPR016035">
    <property type="entry name" value="Acyl_Trfase/lysoPLipase"/>
</dbReference>
<keyword evidence="3 5" id="KW-0442">Lipid degradation</keyword>
<dbReference type="Proteomes" id="UP000033483">
    <property type="component" value="Unassembled WGS sequence"/>
</dbReference>
<evidence type="ECO:0000256" key="3">
    <source>
        <dbReference type="ARBA" id="ARBA00022963"/>
    </source>
</evidence>
<keyword evidence="9" id="KW-1185">Reference proteome</keyword>
<dbReference type="OrthoDB" id="10049244at2759"/>
<evidence type="ECO:0000313" key="9">
    <source>
        <dbReference type="Proteomes" id="UP000033483"/>
    </source>
</evidence>
<dbReference type="PANTHER" id="PTHR14226">
    <property type="entry name" value="NEUROPATHY TARGET ESTERASE/SWISS CHEESE D.MELANOGASTER"/>
    <property type="match status" value="1"/>
</dbReference>
<dbReference type="Gene3D" id="3.40.1090.10">
    <property type="entry name" value="Cytosolic phospholipase A2 catalytic domain"/>
    <property type="match status" value="2"/>
</dbReference>
<dbReference type="InterPro" id="IPR002641">
    <property type="entry name" value="PNPLA_dom"/>
</dbReference>
<dbReference type="AlphaFoldDB" id="A0A0F4Z8C1"/>
<keyword evidence="4 5" id="KW-0443">Lipid metabolism</keyword>
<proteinExistence type="predicted"/>
<keyword evidence="2 5" id="KW-0378">Hydrolase</keyword>
<protein>
    <recommendedName>
        <fullName evidence="7">PNPLA domain-containing protein</fullName>
    </recommendedName>
</protein>
<dbReference type="Pfam" id="PF11815">
    <property type="entry name" value="DUF3336"/>
    <property type="match status" value="1"/>
</dbReference>
<feature type="compositionally biased region" description="Polar residues" evidence="6">
    <location>
        <begin position="588"/>
        <end position="606"/>
    </location>
</feature>
<dbReference type="PROSITE" id="PS51635">
    <property type="entry name" value="PNPLA"/>
    <property type="match status" value="1"/>
</dbReference>
<organism evidence="8 9">
    <name type="scientific">Thielaviopsis punctulata</name>
    <dbReference type="NCBI Taxonomy" id="72032"/>
    <lineage>
        <taxon>Eukaryota</taxon>
        <taxon>Fungi</taxon>
        <taxon>Dikarya</taxon>
        <taxon>Ascomycota</taxon>
        <taxon>Pezizomycotina</taxon>
        <taxon>Sordariomycetes</taxon>
        <taxon>Hypocreomycetidae</taxon>
        <taxon>Microascales</taxon>
        <taxon>Ceratocystidaceae</taxon>
        <taxon>Thielaviopsis</taxon>
    </lineage>
</organism>
<dbReference type="Pfam" id="PF01734">
    <property type="entry name" value="Patatin"/>
    <property type="match status" value="1"/>
</dbReference>
<evidence type="ECO:0000256" key="2">
    <source>
        <dbReference type="ARBA" id="ARBA00022801"/>
    </source>
</evidence>
<feature type="active site" description="Proton acceptor" evidence="5">
    <location>
        <position position="350"/>
    </location>
</feature>
<evidence type="ECO:0000256" key="4">
    <source>
        <dbReference type="ARBA" id="ARBA00023098"/>
    </source>
</evidence>
<accession>A0A0F4Z8C1</accession>
<evidence type="ECO:0000256" key="5">
    <source>
        <dbReference type="PROSITE-ProRule" id="PRU01161"/>
    </source>
</evidence>
<evidence type="ECO:0000256" key="1">
    <source>
        <dbReference type="ARBA" id="ARBA00002682"/>
    </source>
</evidence>
<sequence length="616" mass="68842">MLIQASVASPHRSPVLKRLTFANQAWKPAETQQEWEYAARELDILEGNDAWQLSTDAEEAKDWNPERIKTEIQRLDAARKSPDLKLMIHLVRTALSRDLGGMGNINLYRHSYIGTKTLIEQYVDSAVQTIDAISHTSIHDLPDDMTLQSLTRIIQQARQSFGRSALLLSGGATFGMAHIGVLKALHEADLLPRIISGASAGSIVSSVICTRTDAEIPQMLKDFAYGHLDVFEKSDSNIGFMGHLQRLLFQGSWNDVANLDRVMKGMIGDMTFREGYNRSRRVLNVCLSTPSSHDMPRLLNYITSPNILIRTAVTASCSVPLVFNPGKLSIKNPMTGEIQVWEPGSQTWVDGSLDNDLPMERLSELFNVNHFIVSQVNPHVVPFLSNDDHLNPQQKVPSKPQTSASSSDWNYAVGNVAIMEAIHRLQVMVDVGVAPSYCSKVKSILTQKYSGDINILPEINPKDLSCLLTNPTVDFMLRSCLTGERATWPKISRIRERVAIEVALGRCLMALKTRVISMQDSLTRAPSLPVPRRMGWRSVSGSSIEARPPEGMSNIFNLSPHTNRVKDAIEMTPSRSKTEYEHSESDTQLRNQSHSPILHTTTNTPWSKCRHHRIDR</sequence>
<feature type="region of interest" description="Disordered" evidence="6">
    <location>
        <begin position="574"/>
        <end position="616"/>
    </location>
</feature>
<dbReference type="GO" id="GO:0016042">
    <property type="term" value="P:lipid catabolic process"/>
    <property type="evidence" value="ECO:0007669"/>
    <property type="project" value="UniProtKB-UniRule"/>
</dbReference>
<dbReference type="GO" id="GO:0004806">
    <property type="term" value="F:triacylglycerol lipase activity"/>
    <property type="evidence" value="ECO:0007669"/>
    <property type="project" value="InterPro"/>
</dbReference>
<evidence type="ECO:0000259" key="7">
    <source>
        <dbReference type="PROSITE" id="PS51635"/>
    </source>
</evidence>
<dbReference type="GO" id="GO:0006641">
    <property type="term" value="P:triglyceride metabolic process"/>
    <property type="evidence" value="ECO:0007669"/>
    <property type="project" value="UniProtKB-ARBA"/>
</dbReference>
<feature type="compositionally biased region" description="Basic and acidic residues" evidence="6">
    <location>
        <begin position="576"/>
        <end position="587"/>
    </location>
</feature>
<dbReference type="InterPro" id="IPR050301">
    <property type="entry name" value="NTE"/>
</dbReference>
<feature type="active site" description="Nucleophile" evidence="5">
    <location>
        <position position="199"/>
    </location>
</feature>